<keyword evidence="3" id="KW-1185">Reference proteome</keyword>
<dbReference type="Proteomes" id="UP000298656">
    <property type="component" value="Chromosome 1"/>
</dbReference>
<dbReference type="PANTHER" id="PTHR43459:SF1">
    <property type="entry name" value="EG:BACN32G11.4 PROTEIN"/>
    <property type="match status" value="1"/>
</dbReference>
<evidence type="ECO:0000313" key="3">
    <source>
        <dbReference type="Proteomes" id="UP000298656"/>
    </source>
</evidence>
<dbReference type="SUPFAM" id="SSF52096">
    <property type="entry name" value="ClpP/crotonase"/>
    <property type="match status" value="1"/>
</dbReference>
<dbReference type="Gene3D" id="3.90.226.10">
    <property type="entry name" value="2-enoyl-CoA Hydratase, Chain A, domain 1"/>
    <property type="match status" value="1"/>
</dbReference>
<dbReference type="AlphaFoldDB" id="A0A4P8IN01"/>
<reference evidence="2 3" key="1">
    <citation type="submission" date="2019-05" db="EMBL/GenBank/DDBJ databases">
        <title>Burkholderia sp. DHOD12, isolated from subtropical forest soil.</title>
        <authorList>
            <person name="Gao Z.-H."/>
            <person name="Qiu L.-H."/>
        </authorList>
    </citation>
    <scope>NUCLEOTIDE SEQUENCE [LARGE SCALE GENOMIC DNA]</scope>
    <source>
        <strain evidence="2 3">DHOD12</strain>
    </source>
</reference>
<proteinExistence type="inferred from homology"/>
<dbReference type="InterPro" id="IPR014748">
    <property type="entry name" value="Enoyl-CoA_hydra_C"/>
</dbReference>
<name>A0A4P8IN01_9BURK</name>
<dbReference type="EMBL" id="CP040077">
    <property type="protein sequence ID" value="QCP50368.1"/>
    <property type="molecule type" value="Genomic_DNA"/>
</dbReference>
<keyword evidence="2" id="KW-0456">Lyase</keyword>
<dbReference type="EC" id="4.2.1.17" evidence="2"/>
<comment type="similarity">
    <text evidence="1">Belongs to the enoyl-CoA hydratase/isomerase family.</text>
</comment>
<dbReference type="KEGG" id="tvl:FAZ95_15035"/>
<organism evidence="2 3">
    <name type="scientific">Trinickia violacea</name>
    <dbReference type="NCBI Taxonomy" id="2571746"/>
    <lineage>
        <taxon>Bacteria</taxon>
        <taxon>Pseudomonadati</taxon>
        <taxon>Pseudomonadota</taxon>
        <taxon>Betaproteobacteria</taxon>
        <taxon>Burkholderiales</taxon>
        <taxon>Burkholderiaceae</taxon>
        <taxon>Trinickia</taxon>
    </lineage>
</organism>
<evidence type="ECO:0000313" key="2">
    <source>
        <dbReference type="EMBL" id="QCP50368.1"/>
    </source>
</evidence>
<dbReference type="InterPro" id="IPR029045">
    <property type="entry name" value="ClpP/crotonase-like_dom_sf"/>
</dbReference>
<accession>A0A4P8IN01</accession>
<dbReference type="GO" id="GO:0004300">
    <property type="term" value="F:enoyl-CoA hydratase activity"/>
    <property type="evidence" value="ECO:0007669"/>
    <property type="project" value="UniProtKB-EC"/>
</dbReference>
<dbReference type="Pfam" id="PF00378">
    <property type="entry name" value="ECH_1"/>
    <property type="match status" value="1"/>
</dbReference>
<dbReference type="Gene3D" id="1.10.12.10">
    <property type="entry name" value="Lyase 2-enoyl-coa Hydratase, Chain A, domain 2"/>
    <property type="match status" value="1"/>
</dbReference>
<dbReference type="GO" id="GO:0016853">
    <property type="term" value="F:isomerase activity"/>
    <property type="evidence" value="ECO:0007669"/>
    <property type="project" value="UniProtKB-KW"/>
</dbReference>
<dbReference type="PANTHER" id="PTHR43459">
    <property type="entry name" value="ENOYL-COA HYDRATASE"/>
    <property type="match status" value="1"/>
</dbReference>
<protein>
    <submittedName>
        <fullName evidence="2">2-(1,2-epoxy-1,2-dihydrophenyl)acetyl-CoA isomerase</fullName>
        <ecNumber evidence="2">4.2.1.17</ecNumber>
    </submittedName>
</protein>
<dbReference type="InterPro" id="IPR001753">
    <property type="entry name" value="Enoyl-CoA_hydra/iso"/>
</dbReference>
<evidence type="ECO:0000256" key="1">
    <source>
        <dbReference type="ARBA" id="ARBA00005254"/>
    </source>
</evidence>
<dbReference type="RefSeq" id="WP_137333186.1">
    <property type="nucleotide sequence ID" value="NZ_CP040077.1"/>
</dbReference>
<dbReference type="OrthoDB" id="9775794at2"/>
<dbReference type="CDD" id="cd06558">
    <property type="entry name" value="crotonase-like"/>
    <property type="match status" value="1"/>
</dbReference>
<gene>
    <name evidence="2" type="ORF">FAZ95_15035</name>
</gene>
<keyword evidence="2" id="KW-0413">Isomerase</keyword>
<sequence length="259" mass="27612">MSAYEDITLKEEEGIATLVLNRPQSLNALRTQTLDEIVDALDTVRDGGSARVLLLTGAGRAFSSGADLAAGGSGGDLGVKVERYYNPILERLFALPLPFVTAVNGPAVGAGCALALAGDIVLAARSSYFLQAFVNIGLVPDVGSSWLLPRLIGRARAQAMMMLGERIAAERAEAWGMLYKVVDDDALAAESLELARKLAGGPTHAYALIRHGIRFALDHSLTEALALERRHQRLAGQTRDFAEGVAAFREKRPPAFTGQ</sequence>